<dbReference type="AlphaFoldDB" id="K0RUV5"/>
<accession>K0RUV5</accession>
<comment type="subcellular location">
    <subcellularLocation>
        <location evidence="1">Cytoplasm</location>
    </subcellularLocation>
</comment>
<dbReference type="Gene3D" id="1.25.10.10">
    <property type="entry name" value="Leucine-rich Repeat Variant"/>
    <property type="match status" value="1"/>
</dbReference>
<dbReference type="SUPFAM" id="SSF48371">
    <property type="entry name" value="ARM repeat"/>
    <property type="match status" value="1"/>
</dbReference>
<keyword evidence="2" id="KW-0813">Transport</keyword>
<evidence type="ECO:0000256" key="2">
    <source>
        <dbReference type="ARBA" id="ARBA00022448"/>
    </source>
</evidence>
<feature type="compositionally biased region" description="Basic and acidic residues" evidence="6">
    <location>
        <begin position="329"/>
        <end position="345"/>
    </location>
</feature>
<feature type="compositionally biased region" description="Basic residues" evidence="6">
    <location>
        <begin position="403"/>
        <end position="418"/>
    </location>
</feature>
<feature type="compositionally biased region" description="Basic and acidic residues" evidence="6">
    <location>
        <begin position="211"/>
        <end position="221"/>
    </location>
</feature>
<feature type="compositionally biased region" description="Basic residues" evidence="6">
    <location>
        <begin position="174"/>
        <end position="187"/>
    </location>
</feature>
<dbReference type="EMBL" id="AGNL01043551">
    <property type="protein sequence ID" value="EJK50502.1"/>
    <property type="molecule type" value="Genomic_DNA"/>
</dbReference>
<dbReference type="InterPro" id="IPR016024">
    <property type="entry name" value="ARM-type_fold"/>
</dbReference>
<dbReference type="eggNOG" id="KOG2023">
    <property type="taxonomic scope" value="Eukaryota"/>
</dbReference>
<feature type="compositionally biased region" description="Basic and acidic residues" evidence="6">
    <location>
        <begin position="457"/>
        <end position="471"/>
    </location>
</feature>
<dbReference type="PANTHER" id="PTHR10527">
    <property type="entry name" value="IMPORTIN BETA"/>
    <property type="match status" value="1"/>
</dbReference>
<sequence length="1030" mass="109140">MPLQLPPPPPPPSGSVLALLAALSNHDPTNRDTHALALRARDDALSGSPAGYTDLCANLSRALACHDPRTVPREDLRRFHDSDPAMFARCAGWAVADPADGADEASGGMAHWNALRQLAGLLLKNALVSPPLPRDVPTDRLGRVLPGHARRMALDGPGAAAEIQRALASSWRAAGRRRRGGPRRRTGGRAGGHRVAPDVAEAARGYPPQAHQRESRHELPRPRARPPRLPDVADRADKEGGAELPQLSRRADAGLPRLERGRVPRRPVGPGGRPESQDPVPRVPRHRHAAGRPAGVPPAARRARVGVHAQEHGRRRPGRGPRGLRVLAHLREPGRRGGGDVHDGDGAGTAAEADTAAVREHGLPTREDRGTVGEQPAGRAGRGREGAGSQASVPQEQDEGRGRRQRRRERRRRRVRRRQPVDPPEVQRGEFGHACGDVRRGRARTAPPPPPPGTVPREPRPVEEGGRDTRPGRGVGGVRPAPGRAHAQAPPVPAGTADGARQPAAGQVHRGVDPGAVLVVGRRTGRRPGGETRPWVQVAVTSSLGVFADAARELLVPYLGGLYKVIVHALDTYGTRSRLVLLDAMGVIAECVGQAVGRDGLPAMYVPRMLRMWNDLATADPFDRSLLPLMECLGSHAVYIGLNFQPWALETFEMAMSTIEACMIMIAHDEDDLDDVDDEMTDPIICAIDLTDGLVEGLGPNFASLVESSPRFGPTFPSTVRGAAIHAVPGVRMSAYALVGDLARHAPALIQDVLPELLKGAIESMTPMHPSLCNNAAWAIGEICVRCGSDPAPLRPYAPGILSAVVPLLVGNAVDVDGNEVRVHGLAENGAITMGRLACVDPGFVAQDLPRFLVGWCDSMSKISDHVERNDAFRGFVAALRANPGSISGGSAGHHTAGDALGALLFAIVSWHLEGAADDALGGAYSFAPFPSQHGELLDSLKGVASRSQIVPRGGLGRGRAGHAAQCQEADGGAVRSTGILTSVNICFTKNKTKRYASALGQGQSMSVEQARLYSASSLPSSHLSFSLGM</sequence>
<comment type="caution">
    <text evidence="7">The sequence shown here is derived from an EMBL/GenBank/DDBJ whole genome shotgun (WGS) entry which is preliminary data.</text>
</comment>
<keyword evidence="5" id="KW-0653">Protein transport</keyword>
<feature type="compositionally biased region" description="Basic and acidic residues" evidence="6">
    <location>
        <begin position="249"/>
        <end position="262"/>
    </location>
</feature>
<organism evidence="7 8">
    <name type="scientific">Thalassiosira oceanica</name>
    <name type="common">Marine diatom</name>
    <dbReference type="NCBI Taxonomy" id="159749"/>
    <lineage>
        <taxon>Eukaryota</taxon>
        <taxon>Sar</taxon>
        <taxon>Stramenopiles</taxon>
        <taxon>Ochrophyta</taxon>
        <taxon>Bacillariophyta</taxon>
        <taxon>Coscinodiscophyceae</taxon>
        <taxon>Thalassiosirophycidae</taxon>
        <taxon>Thalassiosirales</taxon>
        <taxon>Thalassiosiraceae</taxon>
        <taxon>Thalassiosira</taxon>
    </lineage>
</organism>
<feature type="region of interest" description="Disordered" evidence="6">
    <location>
        <begin position="169"/>
        <end position="508"/>
    </location>
</feature>
<dbReference type="GO" id="GO:0006606">
    <property type="term" value="P:protein import into nucleus"/>
    <property type="evidence" value="ECO:0007669"/>
    <property type="project" value="InterPro"/>
</dbReference>
<evidence type="ECO:0000256" key="5">
    <source>
        <dbReference type="ARBA" id="ARBA00022927"/>
    </source>
</evidence>
<dbReference type="GO" id="GO:0005737">
    <property type="term" value="C:cytoplasm"/>
    <property type="evidence" value="ECO:0007669"/>
    <property type="project" value="UniProtKB-SubCell"/>
</dbReference>
<keyword evidence="4" id="KW-0677">Repeat</keyword>
<feature type="compositionally biased region" description="Basic and acidic residues" evidence="6">
    <location>
        <begin position="357"/>
        <end position="371"/>
    </location>
</feature>
<gene>
    <name evidence="7" type="ORF">THAOC_30512</name>
</gene>
<dbReference type="InterPro" id="IPR011989">
    <property type="entry name" value="ARM-like"/>
</dbReference>
<evidence type="ECO:0000313" key="8">
    <source>
        <dbReference type="Proteomes" id="UP000266841"/>
    </source>
</evidence>
<reference evidence="7 8" key="1">
    <citation type="journal article" date="2012" name="Genome Biol.">
        <title>Genome and low-iron response of an oceanic diatom adapted to chronic iron limitation.</title>
        <authorList>
            <person name="Lommer M."/>
            <person name="Specht M."/>
            <person name="Roy A.S."/>
            <person name="Kraemer L."/>
            <person name="Andreson R."/>
            <person name="Gutowska M.A."/>
            <person name="Wolf J."/>
            <person name="Bergner S.V."/>
            <person name="Schilhabel M.B."/>
            <person name="Klostermeier U.C."/>
            <person name="Beiko R.G."/>
            <person name="Rosenstiel P."/>
            <person name="Hippler M."/>
            <person name="Laroche J."/>
        </authorList>
    </citation>
    <scope>NUCLEOTIDE SEQUENCE [LARGE SCALE GENOMIC DNA]</scope>
    <source>
        <strain evidence="7 8">CCMP1005</strain>
    </source>
</reference>
<evidence type="ECO:0000256" key="6">
    <source>
        <dbReference type="SAM" id="MobiDB-lite"/>
    </source>
</evidence>
<evidence type="ECO:0000256" key="1">
    <source>
        <dbReference type="ARBA" id="ARBA00004496"/>
    </source>
</evidence>
<keyword evidence="3" id="KW-0963">Cytoplasm</keyword>
<feature type="compositionally biased region" description="Low complexity" evidence="6">
    <location>
        <begin position="291"/>
        <end position="300"/>
    </location>
</feature>
<dbReference type="OrthoDB" id="951172at2759"/>
<evidence type="ECO:0000256" key="4">
    <source>
        <dbReference type="ARBA" id="ARBA00022737"/>
    </source>
</evidence>
<proteinExistence type="predicted"/>
<protein>
    <recommendedName>
        <fullName evidence="9">Importin N-terminal domain-containing protein</fullName>
    </recommendedName>
</protein>
<evidence type="ECO:0000313" key="7">
    <source>
        <dbReference type="EMBL" id="EJK50502.1"/>
    </source>
</evidence>
<name>K0RUV5_THAOC</name>
<dbReference type="InterPro" id="IPR040122">
    <property type="entry name" value="Importin_beta"/>
</dbReference>
<keyword evidence="8" id="KW-1185">Reference proteome</keyword>
<feature type="compositionally biased region" description="Basic and acidic residues" evidence="6">
    <location>
        <begin position="231"/>
        <end position="241"/>
    </location>
</feature>
<evidence type="ECO:0008006" key="9">
    <source>
        <dbReference type="Google" id="ProtNLM"/>
    </source>
</evidence>
<feature type="compositionally biased region" description="Basic and acidic residues" evidence="6">
    <location>
        <begin position="425"/>
        <end position="440"/>
    </location>
</feature>
<evidence type="ECO:0000256" key="3">
    <source>
        <dbReference type="ARBA" id="ARBA00022490"/>
    </source>
</evidence>
<dbReference type="Proteomes" id="UP000266841">
    <property type="component" value="Unassembled WGS sequence"/>
</dbReference>